<dbReference type="Proteomes" id="UP001205185">
    <property type="component" value="Unassembled WGS sequence"/>
</dbReference>
<feature type="region of interest" description="Disordered" evidence="1">
    <location>
        <begin position="1"/>
        <end position="26"/>
    </location>
</feature>
<feature type="transmembrane region" description="Helical" evidence="2">
    <location>
        <begin position="109"/>
        <end position="142"/>
    </location>
</feature>
<organism evidence="3 4">
    <name type="scientific">Actinokineospora diospyrosa</name>
    <dbReference type="NCBI Taxonomy" id="103728"/>
    <lineage>
        <taxon>Bacteria</taxon>
        <taxon>Bacillati</taxon>
        <taxon>Actinomycetota</taxon>
        <taxon>Actinomycetes</taxon>
        <taxon>Pseudonocardiales</taxon>
        <taxon>Pseudonocardiaceae</taxon>
        <taxon>Actinokineospora</taxon>
    </lineage>
</organism>
<feature type="transmembrane region" description="Helical" evidence="2">
    <location>
        <begin position="370"/>
        <end position="387"/>
    </location>
</feature>
<feature type="transmembrane region" description="Helical" evidence="2">
    <location>
        <begin position="399"/>
        <end position="415"/>
    </location>
</feature>
<feature type="transmembrane region" description="Helical" evidence="2">
    <location>
        <begin position="343"/>
        <end position="364"/>
    </location>
</feature>
<dbReference type="RefSeq" id="WP_253887506.1">
    <property type="nucleotide sequence ID" value="NZ_BAAAVB010000009.1"/>
</dbReference>
<keyword evidence="4" id="KW-1185">Reference proteome</keyword>
<sequence length="763" mass="82630">MTLTENRVPVPEAAPGQDGEGKSTGERRKGLLTGLSVAVLVAVLAQVPLIRNRIFYYWDDSAAAFLPDWHYIGEQLRAGIWPVMSPEMWMGGNIAGESMMSLFNPVMLANYLAVSAIPSLALSATLVKTEFLVLLALGVYLLARDFGANRAAAAAVAVALPFSGYTLYFDASAWAGGLICFAWLPIVWWSLRRFARGQMNPIVPIVLGFLAMTVGNPYGALGVMVILAAVAVELALQKHWKRFGWLVVVGGIIGLSTLVVFLPLAGSSAVTWRTDQGVLNTGFLVPNLGDLFAMSAPTFQPQYRVFGSEILSFPMAYLAWFIVPLAPWLRWSALLERVRERSSLIVFAGVYLLFLFGPSTLWLFRWPARLTEYAYLPIAIAIAIVLTKGLNTSRAKAKAIASAIIVLVGAYLSWASTPQHVRWHALATVVVLLLVAAAVKYRERFFGTVLVLGTAVLLVLQTQLYTGNYNITPWRFPHDVTAMRDNFDDRYQGNTLQVVDLGELNQHAELVPDGVWRDVMLTNAIHTAGVDALNSYTGIGNVKFAAALCMNYYGATCPAAFDALWRPVDGERVLLADALRLRTVVVENGIIEDREAAVAQARAGGPKPNQAEVAPGWSVAERTKLVTVYKRDTPLPFGDGRLSFAGNGVRIKSDVKVGENGMDTRYEGNGGKLIFAALAWPGYSATVDGKEVEVKQGPAGLIELDVPAPASGGSTVELRFTPPGYGFGIPLMAGTLVLGVLFSIGWAVAGVRRRRREAAAPAE</sequence>
<evidence type="ECO:0000256" key="1">
    <source>
        <dbReference type="SAM" id="MobiDB-lite"/>
    </source>
</evidence>
<evidence type="ECO:0000313" key="3">
    <source>
        <dbReference type="EMBL" id="MCP2270545.1"/>
    </source>
</evidence>
<feature type="transmembrane region" description="Helical" evidence="2">
    <location>
        <begin position="174"/>
        <end position="191"/>
    </location>
</feature>
<comment type="caution">
    <text evidence="3">The sequence shown here is derived from an EMBL/GenBank/DDBJ whole genome shotgun (WGS) entry which is preliminary data.</text>
</comment>
<feature type="transmembrane region" description="Helical" evidence="2">
    <location>
        <begin position="243"/>
        <end position="265"/>
    </location>
</feature>
<accession>A0ABT1ID39</accession>
<feature type="transmembrane region" description="Helical" evidence="2">
    <location>
        <begin position="421"/>
        <end position="439"/>
    </location>
</feature>
<feature type="transmembrane region" description="Helical" evidence="2">
    <location>
        <begin position="725"/>
        <end position="749"/>
    </location>
</feature>
<keyword evidence="2" id="KW-0812">Transmembrane</keyword>
<dbReference type="EMBL" id="JAMTCO010000007">
    <property type="protein sequence ID" value="MCP2270545.1"/>
    <property type="molecule type" value="Genomic_DNA"/>
</dbReference>
<proteinExistence type="predicted"/>
<reference evidence="3 4" key="1">
    <citation type="submission" date="2022-06" db="EMBL/GenBank/DDBJ databases">
        <title>Genomic Encyclopedia of Archaeal and Bacterial Type Strains, Phase II (KMG-II): from individual species to whole genera.</title>
        <authorList>
            <person name="Goeker M."/>
        </authorList>
    </citation>
    <scope>NUCLEOTIDE SEQUENCE [LARGE SCALE GENOMIC DNA]</scope>
    <source>
        <strain evidence="3 4">DSM 44255</strain>
    </source>
</reference>
<feature type="transmembrane region" description="Helical" evidence="2">
    <location>
        <begin position="151"/>
        <end position="168"/>
    </location>
</feature>
<name>A0ABT1ID39_9PSEU</name>
<protein>
    <recommendedName>
        <fullName evidence="5">4-amino-4-deoxy-L-arabinose transferase-like glycosyltransferase</fullName>
    </recommendedName>
</protein>
<feature type="transmembrane region" description="Helical" evidence="2">
    <location>
        <begin position="31"/>
        <end position="50"/>
    </location>
</feature>
<gene>
    <name evidence="3" type="ORF">LV75_003046</name>
</gene>
<evidence type="ECO:0000313" key="4">
    <source>
        <dbReference type="Proteomes" id="UP001205185"/>
    </source>
</evidence>
<evidence type="ECO:0008006" key="5">
    <source>
        <dbReference type="Google" id="ProtNLM"/>
    </source>
</evidence>
<feature type="transmembrane region" description="Helical" evidence="2">
    <location>
        <begin position="446"/>
        <end position="465"/>
    </location>
</feature>
<keyword evidence="2" id="KW-1133">Transmembrane helix</keyword>
<keyword evidence="2" id="KW-0472">Membrane</keyword>
<feature type="transmembrane region" description="Helical" evidence="2">
    <location>
        <begin position="277"/>
        <end position="299"/>
    </location>
</feature>
<feature type="transmembrane region" description="Helical" evidence="2">
    <location>
        <begin position="203"/>
        <end position="231"/>
    </location>
</feature>
<evidence type="ECO:0000256" key="2">
    <source>
        <dbReference type="SAM" id="Phobius"/>
    </source>
</evidence>
<feature type="transmembrane region" description="Helical" evidence="2">
    <location>
        <begin position="311"/>
        <end position="331"/>
    </location>
</feature>